<sequence>MDEFAPFETHLDTQLPPQHHQKLNASMDDFFNHPSLIGGGTSLEEDVNLLEGSISQFPADLPPSSFSLDDMSPDAPSRPPAVPKNEPETIRKWREEMQRHLKEKDAQEEVRKEELRLNAQRELSEWYARYNESVNKCRAANRTAMMAELLTAAGARDSGPTQDRVPEWENIARLCDFNAKTSRSSKDVSRMRAIILQLKQSSPPPSAQGIVSPVISM</sequence>
<gene>
    <name evidence="1" type="ORF">HPB50_011513</name>
</gene>
<reference evidence="1" key="1">
    <citation type="submission" date="2020-05" db="EMBL/GenBank/DDBJ databases">
        <title>Large-scale comparative analyses of tick genomes elucidate their genetic diversity and vector capacities.</title>
        <authorList>
            <person name="Jia N."/>
            <person name="Wang J."/>
            <person name="Shi W."/>
            <person name="Du L."/>
            <person name="Sun Y."/>
            <person name="Zhan W."/>
            <person name="Jiang J."/>
            <person name="Wang Q."/>
            <person name="Zhang B."/>
            <person name="Ji P."/>
            <person name="Sakyi L.B."/>
            <person name="Cui X."/>
            <person name="Yuan T."/>
            <person name="Jiang B."/>
            <person name="Yang W."/>
            <person name="Lam T.T.-Y."/>
            <person name="Chang Q."/>
            <person name="Ding S."/>
            <person name="Wang X."/>
            <person name="Zhu J."/>
            <person name="Ruan X."/>
            <person name="Zhao L."/>
            <person name="Wei J."/>
            <person name="Que T."/>
            <person name="Du C."/>
            <person name="Cheng J."/>
            <person name="Dai P."/>
            <person name="Han X."/>
            <person name="Huang E."/>
            <person name="Gao Y."/>
            <person name="Liu J."/>
            <person name="Shao H."/>
            <person name="Ye R."/>
            <person name="Li L."/>
            <person name="Wei W."/>
            <person name="Wang X."/>
            <person name="Wang C."/>
            <person name="Yang T."/>
            <person name="Huo Q."/>
            <person name="Li W."/>
            <person name="Guo W."/>
            <person name="Chen H."/>
            <person name="Zhou L."/>
            <person name="Ni X."/>
            <person name="Tian J."/>
            <person name="Zhou Y."/>
            <person name="Sheng Y."/>
            <person name="Liu T."/>
            <person name="Pan Y."/>
            <person name="Xia L."/>
            <person name="Li J."/>
            <person name="Zhao F."/>
            <person name="Cao W."/>
        </authorList>
    </citation>
    <scope>NUCLEOTIDE SEQUENCE</scope>
    <source>
        <strain evidence="1">Hyas-2018</strain>
    </source>
</reference>
<evidence type="ECO:0000313" key="1">
    <source>
        <dbReference type="EMBL" id="KAH6935932.1"/>
    </source>
</evidence>
<keyword evidence="2" id="KW-1185">Reference proteome</keyword>
<evidence type="ECO:0000313" key="2">
    <source>
        <dbReference type="Proteomes" id="UP000821845"/>
    </source>
</evidence>
<dbReference type="EMBL" id="CM023483">
    <property type="protein sequence ID" value="KAH6935932.1"/>
    <property type="molecule type" value="Genomic_DNA"/>
</dbReference>
<accession>A0ACB7SS33</accession>
<organism evidence="1 2">
    <name type="scientific">Hyalomma asiaticum</name>
    <name type="common">Tick</name>
    <dbReference type="NCBI Taxonomy" id="266040"/>
    <lineage>
        <taxon>Eukaryota</taxon>
        <taxon>Metazoa</taxon>
        <taxon>Ecdysozoa</taxon>
        <taxon>Arthropoda</taxon>
        <taxon>Chelicerata</taxon>
        <taxon>Arachnida</taxon>
        <taxon>Acari</taxon>
        <taxon>Parasitiformes</taxon>
        <taxon>Ixodida</taxon>
        <taxon>Ixodoidea</taxon>
        <taxon>Ixodidae</taxon>
        <taxon>Hyalomminae</taxon>
        <taxon>Hyalomma</taxon>
    </lineage>
</organism>
<dbReference type="Proteomes" id="UP000821845">
    <property type="component" value="Chromosome 3"/>
</dbReference>
<comment type="caution">
    <text evidence="1">The sequence shown here is derived from an EMBL/GenBank/DDBJ whole genome shotgun (WGS) entry which is preliminary data.</text>
</comment>
<proteinExistence type="predicted"/>
<name>A0ACB7SS33_HYAAI</name>
<protein>
    <submittedName>
        <fullName evidence="1">Uncharacterized protein</fullName>
    </submittedName>
</protein>